<sequence length="367" mass="40183">MEKLRLAIIGTGGISNSHVRAYKQMEDVEIVAGADIIPGKAREALDRWEFPEAKAYEDTEKMLSEVKPDAVSVCTYNTAHAVCAAAAMKAGAHVLLEKPMTVTLEDAQMLRRVEKETGKILTIGFQPRYDDRMKRIKEVVQSGRLGDVYYVQTGGGRRRGIPGSTFIEERYAGVGALADIGCYSLDMVLNALGYPKPLTVSAVSFDHFGRNPKYTPPEDAARFSVDDFCGAFIRLETGAVLDFRMSWAMHMDTTGSTIFLGTDAGLKVEPANPESLWGGAWDGSCGNVTLFHDEFGTPTHTPIPLPAPRGDKLDCFYHKCRSFVDAVKTGGKAPIPTSEIIYNQAIIDGIIRSCKCGHEVEVHIEEI</sequence>
<evidence type="ECO:0000259" key="3">
    <source>
        <dbReference type="Pfam" id="PF22725"/>
    </source>
</evidence>
<dbReference type="InterPro" id="IPR050463">
    <property type="entry name" value="Gfo/Idh/MocA_oxidrdct_glycsds"/>
</dbReference>
<evidence type="ECO:0000256" key="1">
    <source>
        <dbReference type="ARBA" id="ARBA00023002"/>
    </source>
</evidence>
<dbReference type="Pfam" id="PF01408">
    <property type="entry name" value="GFO_IDH_MocA"/>
    <property type="match status" value="1"/>
</dbReference>
<dbReference type="EMBL" id="CP021422">
    <property type="protein sequence ID" value="ASB41522.1"/>
    <property type="molecule type" value="Genomic_DNA"/>
</dbReference>
<keyword evidence="1" id="KW-0560">Oxidoreductase</keyword>
<gene>
    <name evidence="4" type="ORF">ADH66_13190</name>
    <name evidence="5" type="ORF">I5Q82_03525</name>
</gene>
<dbReference type="Gene3D" id="3.30.360.10">
    <property type="entry name" value="Dihydrodipicolinate Reductase, domain 2"/>
    <property type="match status" value="1"/>
</dbReference>
<dbReference type="Gene3D" id="3.40.50.720">
    <property type="entry name" value="NAD(P)-binding Rossmann-like Domain"/>
    <property type="match status" value="1"/>
</dbReference>
<dbReference type="KEGG" id="amur:ADH66_13190"/>
<evidence type="ECO:0000259" key="2">
    <source>
        <dbReference type="Pfam" id="PF01408"/>
    </source>
</evidence>
<proteinExistence type="predicted"/>
<dbReference type="SUPFAM" id="SSF51735">
    <property type="entry name" value="NAD(P)-binding Rossmann-fold domains"/>
    <property type="match status" value="1"/>
</dbReference>
<accession>A0A1Z2XST5</accession>
<evidence type="ECO:0000313" key="7">
    <source>
        <dbReference type="Proteomes" id="UP000596035"/>
    </source>
</evidence>
<reference evidence="6" key="2">
    <citation type="submission" date="2017-05" db="EMBL/GenBank/DDBJ databases">
        <title>Improved OligoMM genomes.</title>
        <authorList>
            <person name="Garzetti D."/>
        </authorList>
    </citation>
    <scope>NUCLEOTIDE SEQUENCE [LARGE SCALE GENOMIC DNA]</scope>
    <source>
        <strain evidence="6">KB18</strain>
    </source>
</reference>
<reference evidence="5 7" key="3">
    <citation type="submission" date="2020-11" db="EMBL/GenBank/DDBJ databases">
        <title>Closed and high quality bacterial genomes of the OMM12 community.</title>
        <authorList>
            <person name="Marbouty M."/>
            <person name="Lamy-Besnier Q."/>
            <person name="Debarbieux L."/>
            <person name="Koszul R."/>
        </authorList>
    </citation>
    <scope>NUCLEOTIDE SEQUENCE [LARGE SCALE GENOMIC DNA]</scope>
    <source>
        <strain evidence="5 7">KB18</strain>
    </source>
</reference>
<dbReference type="AlphaFoldDB" id="A0A1Z2XST5"/>
<evidence type="ECO:0000313" key="4">
    <source>
        <dbReference type="EMBL" id="ASB41522.1"/>
    </source>
</evidence>
<dbReference type="PANTHER" id="PTHR43818:SF11">
    <property type="entry name" value="BCDNA.GH03377"/>
    <property type="match status" value="1"/>
</dbReference>
<name>A0A1Z2XST5_9FIRM</name>
<dbReference type="EMBL" id="CP065321">
    <property type="protein sequence ID" value="QQR30781.1"/>
    <property type="molecule type" value="Genomic_DNA"/>
</dbReference>
<dbReference type="InterPro" id="IPR000683">
    <property type="entry name" value="Gfo/Idh/MocA-like_OxRdtase_N"/>
</dbReference>
<reference evidence="4" key="1">
    <citation type="journal article" date="2017" name="Genome Announc.">
        <title>High-Quality Whole-Genome Sequences of the Oligo-Mouse-Microbiota Bacterial Community.</title>
        <authorList>
            <person name="Garzetti D."/>
            <person name="Brugiroux S."/>
            <person name="Bunk B."/>
            <person name="Pukall R."/>
            <person name="McCoy K.D."/>
            <person name="Macpherson A.J."/>
            <person name="Stecher B."/>
        </authorList>
    </citation>
    <scope>NUCLEOTIDE SEQUENCE</scope>
    <source>
        <strain evidence="4">KB18</strain>
    </source>
</reference>
<dbReference type="Proteomes" id="UP000596035">
    <property type="component" value="Chromosome"/>
</dbReference>
<dbReference type="Pfam" id="PF22725">
    <property type="entry name" value="GFO_IDH_MocA_C3"/>
    <property type="match status" value="1"/>
</dbReference>
<dbReference type="Proteomes" id="UP000196710">
    <property type="component" value="Chromosome"/>
</dbReference>
<feature type="domain" description="Gfo/Idh/MocA-like oxidoreductase N-terminal" evidence="2">
    <location>
        <begin position="5"/>
        <end position="125"/>
    </location>
</feature>
<protein>
    <submittedName>
        <fullName evidence="5">Gfo/Idh/MocA family oxidoreductase</fullName>
    </submittedName>
</protein>
<evidence type="ECO:0000313" key="5">
    <source>
        <dbReference type="EMBL" id="QQR30781.1"/>
    </source>
</evidence>
<dbReference type="GO" id="GO:0000166">
    <property type="term" value="F:nucleotide binding"/>
    <property type="evidence" value="ECO:0007669"/>
    <property type="project" value="InterPro"/>
</dbReference>
<dbReference type="PANTHER" id="PTHR43818">
    <property type="entry name" value="BCDNA.GH03377"/>
    <property type="match status" value="1"/>
</dbReference>
<feature type="domain" description="GFO/IDH/MocA-like oxidoreductase" evidence="3">
    <location>
        <begin position="134"/>
        <end position="266"/>
    </location>
</feature>
<dbReference type="InterPro" id="IPR036291">
    <property type="entry name" value="NAD(P)-bd_dom_sf"/>
</dbReference>
<dbReference type="GO" id="GO:0016491">
    <property type="term" value="F:oxidoreductase activity"/>
    <property type="evidence" value="ECO:0007669"/>
    <property type="project" value="UniProtKB-KW"/>
</dbReference>
<organism evidence="5 7">
    <name type="scientific">Acutalibacter muris</name>
    <dbReference type="NCBI Taxonomy" id="1796620"/>
    <lineage>
        <taxon>Bacteria</taxon>
        <taxon>Bacillati</taxon>
        <taxon>Bacillota</taxon>
        <taxon>Clostridia</taxon>
        <taxon>Eubacteriales</taxon>
        <taxon>Acutalibacteraceae</taxon>
        <taxon>Acutalibacter</taxon>
    </lineage>
</organism>
<dbReference type="SUPFAM" id="SSF55347">
    <property type="entry name" value="Glyceraldehyde-3-phosphate dehydrogenase-like, C-terminal domain"/>
    <property type="match status" value="1"/>
</dbReference>
<dbReference type="InterPro" id="IPR055170">
    <property type="entry name" value="GFO_IDH_MocA-like_dom"/>
</dbReference>
<evidence type="ECO:0000313" key="6">
    <source>
        <dbReference type="Proteomes" id="UP000196710"/>
    </source>
</evidence>
<dbReference type="RefSeq" id="WP_066539787.1">
    <property type="nucleotide sequence ID" value="NZ_CAJTCQ010000005.1"/>
</dbReference>
<keyword evidence="6" id="KW-1185">Reference proteome</keyword>